<sequence>MTIQLATSNGVQDTATSLLSLLDYWECMVNLRNKSAGAGCFTIEAAIGELQPGDVFIVAGQVSSHFDAVARALAIQSHNENKQTLFMGDRTRVRHFMCEVVGRELELPVSKVLKARFTDAQWWAVNECLEKIRKLNALYTAVAAESAFEYYIKTLEETLSYNPEIQVVIIEGVTDKSWLSETNTKSIAQRLKELALRHKVSLIMSVGISIGTSELAVRNCLPESWALPAFVDGILLCEHSVSSARQVVCQPAIDLRYDSRTGLGHLSVALYHDGIGRIDVCPLPANESQKECEL</sequence>
<gene>
    <name evidence="1" type="ORF">SAMN05216361_2816</name>
</gene>
<dbReference type="AlphaFoldDB" id="A0A1M5LWE3"/>
<organism evidence="1 2">
    <name type="scientific">Marisediminitalea aggregata</name>
    <dbReference type="NCBI Taxonomy" id="634436"/>
    <lineage>
        <taxon>Bacteria</taxon>
        <taxon>Pseudomonadati</taxon>
        <taxon>Pseudomonadota</taxon>
        <taxon>Gammaproteobacteria</taxon>
        <taxon>Alteromonadales</taxon>
        <taxon>Alteromonadaceae</taxon>
        <taxon>Marisediminitalea</taxon>
    </lineage>
</organism>
<evidence type="ECO:0008006" key="3">
    <source>
        <dbReference type="Google" id="ProtNLM"/>
    </source>
</evidence>
<evidence type="ECO:0000313" key="2">
    <source>
        <dbReference type="Proteomes" id="UP000184520"/>
    </source>
</evidence>
<dbReference type="Proteomes" id="UP000184520">
    <property type="component" value="Unassembled WGS sequence"/>
</dbReference>
<evidence type="ECO:0000313" key="1">
    <source>
        <dbReference type="EMBL" id="SHG69378.1"/>
    </source>
</evidence>
<reference evidence="2" key="1">
    <citation type="submission" date="2016-11" db="EMBL/GenBank/DDBJ databases">
        <authorList>
            <person name="Varghese N."/>
            <person name="Submissions S."/>
        </authorList>
    </citation>
    <scope>NUCLEOTIDE SEQUENCE [LARGE SCALE GENOMIC DNA]</scope>
    <source>
        <strain evidence="2">CGMCC 1.8995</strain>
    </source>
</reference>
<proteinExistence type="predicted"/>
<keyword evidence="2" id="KW-1185">Reference proteome</keyword>
<dbReference type="EMBL" id="FQWD01000004">
    <property type="protein sequence ID" value="SHG69378.1"/>
    <property type="molecule type" value="Genomic_DNA"/>
</dbReference>
<protein>
    <recommendedName>
        <fullName evidence="3">DnaB-like helicase C terminal domain-containing protein</fullName>
    </recommendedName>
</protein>
<dbReference type="InterPro" id="IPR027417">
    <property type="entry name" value="P-loop_NTPase"/>
</dbReference>
<dbReference type="STRING" id="634436.SAMN05216361_2816"/>
<name>A0A1M5LWE3_9ALTE</name>
<accession>A0A1M5LWE3</accession>
<dbReference type="RefSeq" id="WP_073323504.1">
    <property type="nucleotide sequence ID" value="NZ_FQWD01000004.1"/>
</dbReference>
<dbReference type="Gene3D" id="3.40.50.300">
    <property type="entry name" value="P-loop containing nucleotide triphosphate hydrolases"/>
    <property type="match status" value="1"/>
</dbReference>